<accession>A0AAD8UZ99</accession>
<dbReference type="RefSeq" id="XP_060410202.1">
    <property type="nucleotide sequence ID" value="XM_060552758.1"/>
</dbReference>
<organism evidence="1 2">
    <name type="scientific">Colletotrichum navitas</name>
    <dbReference type="NCBI Taxonomy" id="681940"/>
    <lineage>
        <taxon>Eukaryota</taxon>
        <taxon>Fungi</taxon>
        <taxon>Dikarya</taxon>
        <taxon>Ascomycota</taxon>
        <taxon>Pezizomycotina</taxon>
        <taxon>Sordariomycetes</taxon>
        <taxon>Hypocreomycetidae</taxon>
        <taxon>Glomerellales</taxon>
        <taxon>Glomerellaceae</taxon>
        <taxon>Colletotrichum</taxon>
        <taxon>Colletotrichum graminicola species complex</taxon>
    </lineage>
</organism>
<evidence type="ECO:0000313" key="1">
    <source>
        <dbReference type="EMBL" id="KAK1574706.1"/>
    </source>
</evidence>
<comment type="caution">
    <text evidence="1">The sequence shown here is derived from an EMBL/GenBank/DDBJ whole genome shotgun (WGS) entry which is preliminary data.</text>
</comment>
<sequence>MHMTRAGGYRSRGGCLGVGFRGNAPARRPAARDFSCAHDVGTGPKSERCRLHGQPLSLSLSLSLSLPPPPRRASSSSWSSVRCSRLAWIFLVDDEEAVLEGFGTSTRHPVSKEPAVFAPRCCRVAYVGFPSPSRTRGEGVKVLGDRHGIVICRGRLRERPL</sequence>
<proteinExistence type="predicted"/>
<dbReference type="Proteomes" id="UP001230504">
    <property type="component" value="Unassembled WGS sequence"/>
</dbReference>
<gene>
    <name evidence="1" type="ORF">LY79DRAFT_363146</name>
</gene>
<dbReference type="EMBL" id="JAHLJV010000072">
    <property type="protein sequence ID" value="KAK1574706.1"/>
    <property type="molecule type" value="Genomic_DNA"/>
</dbReference>
<dbReference type="AlphaFoldDB" id="A0AAD8UZ99"/>
<name>A0AAD8UZ99_9PEZI</name>
<reference evidence="1" key="1">
    <citation type="submission" date="2021-06" db="EMBL/GenBank/DDBJ databases">
        <title>Comparative genomics, transcriptomics and evolutionary studies reveal genomic signatures of adaptation to plant cell wall in hemibiotrophic fungi.</title>
        <authorList>
            <consortium name="DOE Joint Genome Institute"/>
            <person name="Baroncelli R."/>
            <person name="Diaz J.F."/>
            <person name="Benocci T."/>
            <person name="Peng M."/>
            <person name="Battaglia E."/>
            <person name="Haridas S."/>
            <person name="Andreopoulos W."/>
            <person name="Labutti K."/>
            <person name="Pangilinan J."/>
            <person name="Floch G.L."/>
            <person name="Makela M.R."/>
            <person name="Henrissat B."/>
            <person name="Grigoriev I.V."/>
            <person name="Crouch J.A."/>
            <person name="De Vries R.P."/>
            <person name="Sukno S.A."/>
            <person name="Thon M.R."/>
        </authorList>
    </citation>
    <scope>NUCLEOTIDE SEQUENCE</scope>
    <source>
        <strain evidence="1">CBS 125086</strain>
    </source>
</reference>
<evidence type="ECO:0000313" key="2">
    <source>
        <dbReference type="Proteomes" id="UP001230504"/>
    </source>
</evidence>
<protein>
    <submittedName>
        <fullName evidence="1">Uncharacterized protein</fullName>
    </submittedName>
</protein>
<dbReference type="GeneID" id="85436998"/>
<keyword evidence="2" id="KW-1185">Reference proteome</keyword>